<dbReference type="InterPro" id="IPR007428">
    <property type="entry name" value="MlaA"/>
</dbReference>
<dbReference type="EMBL" id="LN827929">
    <property type="protein sequence ID" value="CEZ19993.1"/>
    <property type="molecule type" value="Genomic_DNA"/>
</dbReference>
<reference evidence="4" key="1">
    <citation type="submission" date="2014-12" db="EMBL/GenBank/DDBJ databases">
        <authorList>
            <person name="Salcher M.M."/>
        </authorList>
    </citation>
    <scope>NUCLEOTIDE SEQUENCE [LARGE SCALE GENOMIC DNA]</scope>
    <source>
        <strain evidence="4">MMS-10A-171</strain>
    </source>
</reference>
<dbReference type="PANTHER" id="PTHR30035">
    <property type="entry name" value="LIPOPROTEIN VACJ-RELATED"/>
    <property type="match status" value="1"/>
</dbReference>
<comment type="similarity">
    <text evidence="1">Belongs to the MlaA family.</text>
</comment>
<sequence length="245" mass="27143">MNLFDMTKHISKFLVAILVTFVMFGCASQQNKDPLEGLNRSVYKFNEVVDKVALKPVAQGYQAITPTPVQTGVNNFFKNIRDVVTLVNELFQFKFKQAANTTGRIAVNTTVGVLGLFDVHSKAGGARTIEDFGQTLGYYGLDSGAYLVLPILGPSSTRDGIGFATDAFFFNPIGYIEDDTTRWVTIAAAVIDKRAELMADFDIRDKSFDPYAYMRDSYLQNRENLVKDGVEDPKGVSPYNVPFGN</sequence>
<dbReference type="HOGENOM" id="CLU_059326_3_1_4"/>
<evidence type="ECO:0000256" key="1">
    <source>
        <dbReference type="ARBA" id="ARBA00010634"/>
    </source>
</evidence>
<evidence type="ECO:0000313" key="4">
    <source>
        <dbReference type="Proteomes" id="UP000064007"/>
    </source>
</evidence>
<dbReference type="KEGG" id="mbat:BN1208_1112"/>
<dbReference type="GO" id="GO:0016020">
    <property type="term" value="C:membrane"/>
    <property type="evidence" value="ECO:0007669"/>
    <property type="project" value="InterPro"/>
</dbReference>
<dbReference type="Pfam" id="PF04333">
    <property type="entry name" value="MlaA"/>
    <property type="match status" value="1"/>
</dbReference>
<evidence type="ECO:0000313" key="3">
    <source>
        <dbReference type="EMBL" id="CEZ19993.1"/>
    </source>
</evidence>
<dbReference type="STRING" id="1581557.BN1208_1112"/>
<name>A0A0D6EXK9_9PROT</name>
<proteinExistence type="inferred from homology"/>
<keyword evidence="4" id="KW-1185">Reference proteome</keyword>
<dbReference type="PRINTS" id="PR01805">
    <property type="entry name" value="VACJLIPOPROT"/>
</dbReference>
<keyword evidence="3" id="KW-0472">Membrane</keyword>
<gene>
    <name evidence="3" type="ORF">BN1208_1112</name>
</gene>
<dbReference type="Proteomes" id="UP000064007">
    <property type="component" value="Chromosome 1"/>
</dbReference>
<protein>
    <submittedName>
        <fullName evidence="3">Putative lipoprotein (Vacj) transmembrane</fullName>
    </submittedName>
</protein>
<keyword evidence="3" id="KW-0449">Lipoprotein</keyword>
<dbReference type="GO" id="GO:0120010">
    <property type="term" value="P:intermembrane phospholipid transfer"/>
    <property type="evidence" value="ECO:0007669"/>
    <property type="project" value="TreeGrafter"/>
</dbReference>
<keyword evidence="3" id="KW-0812">Transmembrane</keyword>
<evidence type="ECO:0000256" key="2">
    <source>
        <dbReference type="ARBA" id="ARBA00022729"/>
    </source>
</evidence>
<keyword evidence="2" id="KW-0732">Signal</keyword>
<dbReference type="PANTHER" id="PTHR30035:SF3">
    <property type="entry name" value="INTERMEMBRANE PHOSPHOLIPID TRANSPORT SYSTEM LIPOPROTEIN MLAA"/>
    <property type="match status" value="1"/>
</dbReference>
<dbReference type="AlphaFoldDB" id="A0A0D6EXK9"/>
<accession>A0A0D6EXK9</accession>
<organism evidence="3 4">
    <name type="scientific">Candidatus Methylopumilus planktonicus</name>
    <dbReference type="NCBI Taxonomy" id="1581557"/>
    <lineage>
        <taxon>Bacteria</taxon>
        <taxon>Pseudomonadati</taxon>
        <taxon>Pseudomonadota</taxon>
        <taxon>Betaproteobacteria</taxon>
        <taxon>Nitrosomonadales</taxon>
        <taxon>Methylophilaceae</taxon>
        <taxon>Candidatus Methylopumilus</taxon>
    </lineage>
</organism>